<organism evidence="3 4">
    <name type="scientific">Maccoyibacter intestinihominis</name>
    <dbReference type="NCBI Taxonomy" id="3133499"/>
    <lineage>
        <taxon>Bacteria</taxon>
        <taxon>Bacillati</taxon>
        <taxon>Bacillota</taxon>
        <taxon>Clostridia</taxon>
        <taxon>Lachnospirales</taxon>
        <taxon>Lachnospiraceae</taxon>
        <taxon>Maccoyibacter</taxon>
    </lineage>
</organism>
<evidence type="ECO:0000313" key="4">
    <source>
        <dbReference type="Proteomes" id="UP001454489"/>
    </source>
</evidence>
<dbReference type="Pfam" id="PF02502">
    <property type="entry name" value="LacAB_rpiB"/>
    <property type="match status" value="1"/>
</dbReference>
<comment type="similarity">
    <text evidence="1">Belongs to the LacAB/RpiB family.</text>
</comment>
<dbReference type="Proteomes" id="UP001454489">
    <property type="component" value="Unassembled WGS sequence"/>
</dbReference>
<protein>
    <submittedName>
        <fullName evidence="3">Ribose 5-phosphate isomerase B</fullName>
        <ecNumber evidence="3">5.3.1.6</ecNumber>
    </submittedName>
</protein>
<evidence type="ECO:0000256" key="2">
    <source>
        <dbReference type="ARBA" id="ARBA00023235"/>
    </source>
</evidence>
<keyword evidence="4" id="KW-1185">Reference proteome</keyword>
<sequence>MKIAIGNDHAAVEMKQEIRTYLEEKGYEVINFGTDTHESCNYPEYGEAVGRAVAEGKADCGVLICGTGVGISLAANKVPGVLAAVCSEPTTARLAKEHNNANIIAFGARIVGMEAAKSIVDAYLGAEFLGGRHQTRVDMIYAIEKK</sequence>
<dbReference type="EC" id="5.3.1.6" evidence="3"/>
<evidence type="ECO:0000313" key="3">
    <source>
        <dbReference type="EMBL" id="MEQ2557347.1"/>
    </source>
</evidence>
<proteinExistence type="inferred from homology"/>
<reference evidence="3 4" key="1">
    <citation type="submission" date="2024-03" db="EMBL/GenBank/DDBJ databases">
        <title>Human intestinal bacterial collection.</title>
        <authorList>
            <person name="Pauvert C."/>
            <person name="Hitch T.C.A."/>
            <person name="Clavel T."/>
        </authorList>
    </citation>
    <scope>NUCLEOTIDE SEQUENCE [LARGE SCALE GENOMIC DNA]</scope>
    <source>
        <strain evidence="3 4">CLA-AA-H185</strain>
    </source>
</reference>
<name>A0ABV1HE42_9FIRM</name>
<dbReference type="InterPro" id="IPR004785">
    <property type="entry name" value="RpiB"/>
</dbReference>
<dbReference type="PIRSF" id="PIRSF005384">
    <property type="entry name" value="RpiB_LacA_B"/>
    <property type="match status" value="1"/>
</dbReference>
<dbReference type="InterPro" id="IPR003500">
    <property type="entry name" value="RpiB_LacA_LacB"/>
</dbReference>
<dbReference type="GO" id="GO:0004751">
    <property type="term" value="F:ribose-5-phosphate isomerase activity"/>
    <property type="evidence" value="ECO:0007669"/>
    <property type="project" value="UniProtKB-EC"/>
</dbReference>
<dbReference type="NCBIfam" id="TIGR00689">
    <property type="entry name" value="rpiB_lacA_lacB"/>
    <property type="match status" value="1"/>
</dbReference>
<dbReference type="NCBIfam" id="NF004051">
    <property type="entry name" value="PRK05571.1"/>
    <property type="match status" value="1"/>
</dbReference>
<dbReference type="InterPro" id="IPR036569">
    <property type="entry name" value="RpiB_LacA_LacB_sf"/>
</dbReference>
<comment type="caution">
    <text evidence="3">The sequence shown here is derived from an EMBL/GenBank/DDBJ whole genome shotgun (WGS) entry which is preliminary data.</text>
</comment>
<accession>A0ABV1HE42</accession>
<dbReference type="SUPFAM" id="SSF89623">
    <property type="entry name" value="Ribose/Galactose isomerase RpiB/AlsB"/>
    <property type="match status" value="1"/>
</dbReference>
<dbReference type="Gene3D" id="3.40.1400.10">
    <property type="entry name" value="Sugar-phosphate isomerase, RpiB/LacA/LacB"/>
    <property type="match status" value="1"/>
</dbReference>
<dbReference type="EMBL" id="JBBMEX010000004">
    <property type="protein sequence ID" value="MEQ2557347.1"/>
    <property type="molecule type" value="Genomic_DNA"/>
</dbReference>
<dbReference type="NCBIfam" id="TIGR01120">
    <property type="entry name" value="rpiB"/>
    <property type="match status" value="1"/>
</dbReference>
<evidence type="ECO:0000256" key="1">
    <source>
        <dbReference type="ARBA" id="ARBA00008754"/>
    </source>
</evidence>
<keyword evidence="2 3" id="KW-0413">Isomerase</keyword>
<dbReference type="PANTHER" id="PTHR30345">
    <property type="entry name" value="RIBOSE-5-PHOSPHATE ISOMERASE B"/>
    <property type="match status" value="1"/>
</dbReference>
<dbReference type="RefSeq" id="WP_353530487.1">
    <property type="nucleotide sequence ID" value="NZ_JBBMEX010000004.1"/>
</dbReference>
<gene>
    <name evidence="3" type="primary">rpiB</name>
    <name evidence="3" type="ORF">WMO43_05570</name>
</gene>
<dbReference type="PANTHER" id="PTHR30345:SF0">
    <property type="entry name" value="DNA DAMAGE-REPAIR_TOLERATION PROTEIN DRT102"/>
    <property type="match status" value="1"/>
</dbReference>